<dbReference type="RefSeq" id="WP_151527280.1">
    <property type="nucleotide sequence ID" value="NZ_WBPA01000005.1"/>
</dbReference>
<gene>
    <name evidence="1" type="ORF">F8165_26020</name>
</gene>
<evidence type="ECO:0000313" key="2">
    <source>
        <dbReference type="Proteomes" id="UP000461739"/>
    </source>
</evidence>
<accession>A0AAN6B5L0</accession>
<organism evidence="1 2">
    <name type="scientific">Bacillus cereus</name>
    <dbReference type="NCBI Taxonomy" id="1396"/>
    <lineage>
        <taxon>Bacteria</taxon>
        <taxon>Bacillati</taxon>
        <taxon>Bacillota</taxon>
        <taxon>Bacilli</taxon>
        <taxon>Bacillales</taxon>
        <taxon>Bacillaceae</taxon>
        <taxon>Bacillus</taxon>
        <taxon>Bacillus cereus group</taxon>
    </lineage>
</organism>
<reference evidence="1 2" key="1">
    <citation type="submission" date="2019-10" db="EMBL/GenBank/DDBJ databases">
        <title>Bacillus from the desert of Cuatro Cinegas, Coahuila.</title>
        <authorList>
            <person name="Olmedo-Alvarez G."/>
            <person name="Saldana S."/>
            <person name="Barcelo D."/>
        </authorList>
    </citation>
    <scope>NUCLEOTIDE SEQUENCE [LARGE SCALE GENOMIC DNA]</scope>
    <source>
        <strain evidence="1 2">CH316_11T</strain>
    </source>
</reference>
<sequence>MDYKKIFEMLKKLEGLVQWGEVECEEGIPYNIYGMGKDAINIIGEEALAQFSEVAECLLNSDQSILETVTLKDIEDEIILVLRKTKNGVLNIEMIKGILSKLRNQPIKEYEVFYPLYGVKYRTEEPIQIGPFTIYNLEIHREHLLKKYPKSDYVFKLKYDEVKLKDNQFLLISIVVNTRNHKSANEKGKVKLRKFEDAIRFMVADFWKQYDVGVFNFNSYRWTDGIIVSSDEIGTSTQGTGAIRQISLNQRQEVILKSKNGNDRIWSLFAKSNLNDMEQRIMNAIEWAGKALRDEEPTRAFIQYMFAFEALLQFQQKGQLVSPSITYQISEFVAFIVNESLEDRLMTEKMIKDLYGKRSAIVHGGSTEVSKEDLLQAFSILRNLIVTLLVHEEFKDVKSVQQLNEWVKKQKYS</sequence>
<protein>
    <recommendedName>
        <fullName evidence="3">Apea-like HEPN domain-containing protein</fullName>
    </recommendedName>
</protein>
<dbReference type="Proteomes" id="UP000461739">
    <property type="component" value="Unassembled WGS sequence"/>
</dbReference>
<name>A0AAN6B5L0_BACCE</name>
<evidence type="ECO:0008006" key="3">
    <source>
        <dbReference type="Google" id="ProtNLM"/>
    </source>
</evidence>
<dbReference type="EMBL" id="WBPI01000023">
    <property type="protein sequence ID" value="KAB2447028.1"/>
    <property type="molecule type" value="Genomic_DNA"/>
</dbReference>
<comment type="caution">
    <text evidence="1">The sequence shown here is derived from an EMBL/GenBank/DDBJ whole genome shotgun (WGS) entry which is preliminary data.</text>
</comment>
<dbReference type="AlphaFoldDB" id="A0AAN6B5L0"/>
<evidence type="ECO:0000313" key="1">
    <source>
        <dbReference type="EMBL" id="KAB2447028.1"/>
    </source>
</evidence>
<proteinExistence type="predicted"/>